<protein>
    <submittedName>
        <fullName evidence="1">Uncharacterized protein</fullName>
    </submittedName>
</protein>
<keyword evidence="2" id="KW-1185">Reference proteome</keyword>
<reference evidence="1" key="1">
    <citation type="submission" date="2021-01" db="UniProtKB">
        <authorList>
            <consortium name="EnsemblPlants"/>
        </authorList>
    </citation>
    <scope>IDENTIFICATION</scope>
</reference>
<dbReference type="Gramene" id="Kaladp0035s0016.1.v1.1">
    <property type="protein sequence ID" value="Kaladp0035s0016.1.v1.1.CDS.1"/>
    <property type="gene ID" value="Kaladp0035s0016.v1.1"/>
</dbReference>
<dbReference type="EnsemblPlants" id="Kaladp0035s0016.1.v1.1">
    <property type="protein sequence ID" value="Kaladp0035s0016.1.v1.1.CDS.1"/>
    <property type="gene ID" value="Kaladp0035s0016.v1.1"/>
</dbReference>
<sequence length="99" mass="11130">MAAFATQILPQRVTHGCLSIQDIETDRRTYHCNCSCALHKPNTPYSKSCSQQNNSLFLKKQPLKVILSLTTTTSSTVSHFVKESSCKGIDDQFRPLLNR</sequence>
<organism evidence="1 2">
    <name type="scientific">Kalanchoe fedtschenkoi</name>
    <name type="common">Lavender scallops</name>
    <name type="synonym">South American air plant</name>
    <dbReference type="NCBI Taxonomy" id="63787"/>
    <lineage>
        <taxon>Eukaryota</taxon>
        <taxon>Viridiplantae</taxon>
        <taxon>Streptophyta</taxon>
        <taxon>Embryophyta</taxon>
        <taxon>Tracheophyta</taxon>
        <taxon>Spermatophyta</taxon>
        <taxon>Magnoliopsida</taxon>
        <taxon>eudicotyledons</taxon>
        <taxon>Gunneridae</taxon>
        <taxon>Pentapetalae</taxon>
        <taxon>Saxifragales</taxon>
        <taxon>Crassulaceae</taxon>
        <taxon>Kalanchoe</taxon>
    </lineage>
</organism>
<accession>A0A7N0TFP2</accession>
<name>A0A7N0TFP2_KALFE</name>
<dbReference type="Proteomes" id="UP000594263">
    <property type="component" value="Unplaced"/>
</dbReference>
<dbReference type="PANTHER" id="PTHR35121:SF4">
    <property type="entry name" value="SWIM-TYPE DOMAIN-CONTAINING PROTEIN"/>
    <property type="match status" value="1"/>
</dbReference>
<evidence type="ECO:0000313" key="2">
    <source>
        <dbReference type="Proteomes" id="UP000594263"/>
    </source>
</evidence>
<evidence type="ECO:0000313" key="1">
    <source>
        <dbReference type="EnsemblPlants" id="Kaladp0035s0016.1.v1.1.CDS.1"/>
    </source>
</evidence>
<dbReference type="PANTHER" id="PTHR35121">
    <property type="entry name" value="HOMEODOMAIN PROTEIN 8, PUTATIVE-RELATED"/>
    <property type="match status" value="1"/>
</dbReference>
<dbReference type="AlphaFoldDB" id="A0A7N0TFP2"/>
<proteinExistence type="predicted"/>
<dbReference type="OMA" id="FVKESSC"/>